<feature type="transmembrane region" description="Helical" evidence="1">
    <location>
        <begin position="66"/>
        <end position="84"/>
    </location>
</feature>
<name>A0A1I3L9T1_9BACL</name>
<evidence type="ECO:0000313" key="3">
    <source>
        <dbReference type="Proteomes" id="UP000198915"/>
    </source>
</evidence>
<keyword evidence="1" id="KW-0812">Transmembrane</keyword>
<evidence type="ECO:0000256" key="1">
    <source>
        <dbReference type="SAM" id="Phobius"/>
    </source>
</evidence>
<reference evidence="3" key="1">
    <citation type="submission" date="2016-10" db="EMBL/GenBank/DDBJ databases">
        <authorList>
            <person name="Varghese N."/>
            <person name="Submissions S."/>
        </authorList>
    </citation>
    <scope>NUCLEOTIDE SEQUENCE [LARGE SCALE GENOMIC DNA]</scope>
    <source>
        <strain evidence="3">OK042</strain>
    </source>
</reference>
<proteinExistence type="predicted"/>
<sequence>MPTTVKITVRQMMIIIIMFTIGTTILVAPSTMAQASGQFLILLFLIIPVVSLRLGIEPFADAAEIFFPWFLFLFLFLVLTTRLLSEEDSC</sequence>
<protein>
    <submittedName>
        <fullName evidence="2">Uncharacterized protein</fullName>
    </submittedName>
</protein>
<dbReference type="STRING" id="1884381.SAMN05518846_101224"/>
<feature type="transmembrane region" description="Helical" evidence="1">
    <location>
        <begin position="12"/>
        <end position="29"/>
    </location>
</feature>
<evidence type="ECO:0000313" key="2">
    <source>
        <dbReference type="EMBL" id="SFI81155.1"/>
    </source>
</evidence>
<dbReference type="AlphaFoldDB" id="A0A1I3L9T1"/>
<dbReference type="EMBL" id="FORT01000001">
    <property type="protein sequence ID" value="SFI81155.1"/>
    <property type="molecule type" value="Genomic_DNA"/>
</dbReference>
<accession>A0A1I3L9T1</accession>
<dbReference type="Proteomes" id="UP000198915">
    <property type="component" value="Unassembled WGS sequence"/>
</dbReference>
<dbReference type="RefSeq" id="WP_092266112.1">
    <property type="nucleotide sequence ID" value="NZ_FORT01000001.1"/>
</dbReference>
<keyword evidence="1" id="KW-0472">Membrane</keyword>
<feature type="transmembrane region" description="Helical" evidence="1">
    <location>
        <begin position="35"/>
        <end position="54"/>
    </location>
</feature>
<organism evidence="2 3">
    <name type="scientific">Brevibacillus centrosporus</name>
    <dbReference type="NCBI Taxonomy" id="54910"/>
    <lineage>
        <taxon>Bacteria</taxon>
        <taxon>Bacillati</taxon>
        <taxon>Bacillota</taxon>
        <taxon>Bacilli</taxon>
        <taxon>Bacillales</taxon>
        <taxon>Paenibacillaceae</taxon>
        <taxon>Brevibacillus</taxon>
    </lineage>
</organism>
<gene>
    <name evidence="2" type="ORF">SAMN05518846_101224</name>
</gene>
<keyword evidence="1" id="KW-1133">Transmembrane helix</keyword>
<keyword evidence="3" id="KW-1185">Reference proteome</keyword>